<feature type="chain" id="PRO_5038711932" evidence="5">
    <location>
        <begin position="19"/>
        <end position="506"/>
    </location>
</feature>
<dbReference type="InterPro" id="IPR013595">
    <property type="entry name" value="Pept_S33_TAP-like_C"/>
</dbReference>
<dbReference type="SUPFAM" id="SSF53474">
    <property type="entry name" value="alpha/beta-Hydrolases"/>
    <property type="match status" value="1"/>
</dbReference>
<evidence type="ECO:0000256" key="5">
    <source>
        <dbReference type="SAM" id="SignalP"/>
    </source>
</evidence>
<feature type="signal peptide" evidence="5">
    <location>
        <begin position="1"/>
        <end position="18"/>
    </location>
</feature>
<dbReference type="PANTHER" id="PTHR43248:SF29">
    <property type="entry name" value="TRIPEPTIDYL AMINOPEPTIDASE"/>
    <property type="match status" value="1"/>
</dbReference>
<dbReference type="OrthoDB" id="4447445at2"/>
<evidence type="ECO:0000259" key="6">
    <source>
        <dbReference type="Pfam" id="PF00561"/>
    </source>
</evidence>
<evidence type="ECO:0000313" key="9">
    <source>
        <dbReference type="Proteomes" id="UP000419138"/>
    </source>
</evidence>
<name>A0A646KJA6_STRJU</name>
<dbReference type="InterPro" id="IPR000073">
    <property type="entry name" value="AB_hydrolase_1"/>
</dbReference>
<dbReference type="AlphaFoldDB" id="A0A646KJA6"/>
<proteinExistence type="inferred from homology"/>
<dbReference type="Pfam" id="PF08386">
    <property type="entry name" value="Abhydrolase_4"/>
    <property type="match status" value="1"/>
</dbReference>
<feature type="domain" description="Peptidase S33 tripeptidyl aminopeptidase-like C-terminal" evidence="7">
    <location>
        <begin position="378"/>
        <end position="477"/>
    </location>
</feature>
<dbReference type="InterPro" id="IPR051601">
    <property type="entry name" value="Serine_prot/Carboxylest_S33"/>
</dbReference>
<dbReference type="PANTHER" id="PTHR43248">
    <property type="entry name" value="2-SUCCINYL-6-HYDROXY-2,4-CYCLOHEXADIENE-1-CARBOXYLATE SYNTHASE"/>
    <property type="match status" value="1"/>
</dbReference>
<evidence type="ECO:0000256" key="2">
    <source>
        <dbReference type="ARBA" id="ARBA00022729"/>
    </source>
</evidence>
<comment type="similarity">
    <text evidence="1">Belongs to the peptidase S33 family.</text>
</comment>
<gene>
    <name evidence="8" type="ORF">FF041_19635</name>
</gene>
<keyword evidence="2 5" id="KW-0732">Signal</keyword>
<dbReference type="Gene3D" id="3.40.50.1820">
    <property type="entry name" value="alpha/beta hydrolase"/>
    <property type="match status" value="1"/>
</dbReference>
<evidence type="ECO:0000256" key="4">
    <source>
        <dbReference type="SAM" id="MobiDB-lite"/>
    </source>
</evidence>
<feature type="region of interest" description="Disordered" evidence="4">
    <location>
        <begin position="479"/>
        <end position="506"/>
    </location>
</feature>
<evidence type="ECO:0000256" key="3">
    <source>
        <dbReference type="ARBA" id="ARBA00022801"/>
    </source>
</evidence>
<accession>A0A646KJA6</accession>
<dbReference type="Pfam" id="PF00561">
    <property type="entry name" value="Abhydrolase_1"/>
    <property type="match status" value="1"/>
</dbReference>
<dbReference type="EMBL" id="VCLA01000151">
    <property type="protein sequence ID" value="MQT02335.1"/>
    <property type="molecule type" value="Genomic_DNA"/>
</dbReference>
<dbReference type="Proteomes" id="UP000419138">
    <property type="component" value="Unassembled WGS sequence"/>
</dbReference>
<evidence type="ECO:0000259" key="7">
    <source>
        <dbReference type="Pfam" id="PF08386"/>
    </source>
</evidence>
<dbReference type="GO" id="GO:0016787">
    <property type="term" value="F:hydrolase activity"/>
    <property type="evidence" value="ECO:0007669"/>
    <property type="project" value="UniProtKB-KW"/>
</dbReference>
<keyword evidence="3 8" id="KW-0378">Hydrolase</keyword>
<organism evidence="8 9">
    <name type="scientific">Streptomyces jumonjinensis</name>
    <dbReference type="NCBI Taxonomy" id="1945"/>
    <lineage>
        <taxon>Bacteria</taxon>
        <taxon>Bacillati</taxon>
        <taxon>Actinomycetota</taxon>
        <taxon>Actinomycetes</taxon>
        <taxon>Kitasatosporales</taxon>
        <taxon>Streptomycetaceae</taxon>
        <taxon>Streptomyces</taxon>
    </lineage>
</organism>
<protein>
    <submittedName>
        <fullName evidence="8">Alpha/beta hydrolase</fullName>
    </submittedName>
</protein>
<evidence type="ECO:0000313" key="8">
    <source>
        <dbReference type="EMBL" id="MQT02335.1"/>
    </source>
</evidence>
<feature type="domain" description="AB hydrolase-1" evidence="6">
    <location>
        <begin position="86"/>
        <end position="262"/>
    </location>
</feature>
<dbReference type="ESTHER" id="strju-a0a646kja6">
    <property type="family name" value="Tiancimycin-TnmK-Tripeptidase-HIP"/>
</dbReference>
<comment type="caution">
    <text evidence="8">The sequence shown here is derived from an EMBL/GenBank/DDBJ whole genome shotgun (WGS) entry which is preliminary data.</text>
</comment>
<keyword evidence="9" id="KW-1185">Reference proteome</keyword>
<dbReference type="RefSeq" id="WP_153524029.1">
    <property type="nucleotide sequence ID" value="NZ_JBEPDZ010000019.1"/>
</dbReference>
<dbReference type="InterPro" id="IPR029058">
    <property type="entry name" value="AB_hydrolase_fold"/>
</dbReference>
<reference evidence="8 9" key="1">
    <citation type="submission" date="2019-05" db="EMBL/GenBank/DDBJ databases">
        <title>Comparative genomics and metabolomics analyses of clavulanic acid producing Streptomyces species provides insight into specialized metabolism and evolution of beta-lactam biosynthetic gene clusters.</title>
        <authorList>
            <person name="Moore M.A."/>
            <person name="Cruz-Morales P."/>
            <person name="Barona Gomez F."/>
            <person name="Kapil T."/>
        </authorList>
    </citation>
    <scope>NUCLEOTIDE SEQUENCE [LARGE SCALE GENOMIC DNA]</scope>
    <source>
        <strain evidence="8 9">NRRL 5741</strain>
    </source>
</reference>
<sequence length="506" mass="54997">MAPLLAMSVMATLAPALAAAPAAAAGPLDGYTRQKPEWQRCAPDQPASFQCATIEVPLDYRRPGGTSVDIAISRIKATDDDKRRGVLLFNPGGPGVPGLDMPLSMTQSLPRSVRNRYDLIGFDPRGVAKSTPVTCGSTPEEQQLPRPYKKESFAGDVEWARTVADKCRAKYGDSLQHFTTRNTARDMDVIRAVLGEKKINYLGYSYGTYLGAVYTQLFPRRSGRMVLDSAVDPGIVWRGMIQSWAHGAEPAFKRWAKWAAARHETYGLGDTPAEVGKAFYDIVAQADREPVTVGTTPLNGDQLRERMRPRFFSLKGASDWVVHLKNAAAGKPTPELEWFQGTDAELSAFLAIACGDANWPKNPETYRKDAIRDKARYPLYGDAASNIMPCAFWDRNAERATEVDNPVGALIVQAEWDSQTPLTGGVAMHRAMKGSRMITVDEAETHALYGRGISDCADRLITSYLAAGGLPAGNTTCAVNPAPTTPERAESPGLPTPKAFFSAPGR</sequence>
<evidence type="ECO:0000256" key="1">
    <source>
        <dbReference type="ARBA" id="ARBA00010088"/>
    </source>
</evidence>